<dbReference type="GO" id="GO:0006567">
    <property type="term" value="P:L-threonine catabolic process"/>
    <property type="evidence" value="ECO:0007669"/>
    <property type="project" value="TreeGrafter"/>
</dbReference>
<feature type="modified residue" description="N6-(pyridoxal phosphate)lysine" evidence="5">
    <location>
        <position position="200"/>
    </location>
</feature>
<dbReference type="InterPro" id="IPR001597">
    <property type="entry name" value="ArAA_b-elim_lyase/Thr_aldolase"/>
</dbReference>
<keyword evidence="4 7" id="KW-0456">Lyase</keyword>
<dbReference type="GO" id="GO:0005829">
    <property type="term" value="C:cytosol"/>
    <property type="evidence" value="ECO:0007669"/>
    <property type="project" value="TreeGrafter"/>
</dbReference>
<dbReference type="NCBIfam" id="NF007825">
    <property type="entry name" value="PRK10534.1"/>
    <property type="match status" value="1"/>
</dbReference>
<dbReference type="PIRSF" id="PIRSF017617">
    <property type="entry name" value="Thr_aldolase"/>
    <property type="match status" value="1"/>
</dbReference>
<gene>
    <name evidence="7" type="primary">ltaE</name>
    <name evidence="7" type="ORF">E3J68_02015</name>
</gene>
<keyword evidence="3" id="KW-0663">Pyridoxal phosphate</keyword>
<dbReference type="GO" id="GO:0008732">
    <property type="term" value="F:L-allo-threonine aldolase activity"/>
    <property type="evidence" value="ECO:0007669"/>
    <property type="project" value="TreeGrafter"/>
</dbReference>
<dbReference type="InterPro" id="IPR015421">
    <property type="entry name" value="PyrdxlP-dep_Trfase_major"/>
</dbReference>
<dbReference type="EMBL" id="SOJT01000090">
    <property type="protein sequence ID" value="TET29255.1"/>
    <property type="molecule type" value="Genomic_DNA"/>
</dbReference>
<reference evidence="7 8" key="1">
    <citation type="submission" date="2019-03" db="EMBL/GenBank/DDBJ databases">
        <title>Metabolic potential of uncultured bacteria and archaea associated with petroleum seepage in deep-sea sediments.</title>
        <authorList>
            <person name="Dong X."/>
            <person name="Hubert C."/>
        </authorList>
    </citation>
    <scope>NUCLEOTIDE SEQUENCE [LARGE SCALE GENOMIC DNA]</scope>
    <source>
        <strain evidence="7">E44_bin3</strain>
    </source>
</reference>
<name>A0A523TG76_UNCAE</name>
<evidence type="ECO:0000256" key="1">
    <source>
        <dbReference type="ARBA" id="ARBA00001933"/>
    </source>
</evidence>
<evidence type="ECO:0000259" key="6">
    <source>
        <dbReference type="Pfam" id="PF01212"/>
    </source>
</evidence>
<dbReference type="Gene3D" id="3.40.640.10">
    <property type="entry name" value="Type I PLP-dependent aspartate aminotransferase-like (Major domain)"/>
    <property type="match status" value="1"/>
</dbReference>
<evidence type="ECO:0000256" key="2">
    <source>
        <dbReference type="ARBA" id="ARBA00006966"/>
    </source>
</evidence>
<evidence type="ECO:0000256" key="3">
    <source>
        <dbReference type="ARBA" id="ARBA00022898"/>
    </source>
</evidence>
<dbReference type="PANTHER" id="PTHR48097">
    <property type="entry name" value="L-THREONINE ALDOLASE-RELATED"/>
    <property type="match status" value="1"/>
</dbReference>
<dbReference type="PANTHER" id="PTHR48097:SF9">
    <property type="entry name" value="L-THREONINE ALDOLASE"/>
    <property type="match status" value="1"/>
</dbReference>
<feature type="domain" description="Aromatic amino acid beta-eliminating lyase/threonine aldolase" evidence="6">
    <location>
        <begin position="3"/>
        <end position="286"/>
    </location>
</feature>
<dbReference type="FunFam" id="3.90.1150.10:FF:000041">
    <property type="entry name" value="Low-specificity L-threonine aldolase"/>
    <property type="match status" value="1"/>
</dbReference>
<dbReference type="EC" id="4.1.2.48" evidence="7"/>
<organism evidence="7 8">
    <name type="scientific">Aerophobetes bacterium</name>
    <dbReference type="NCBI Taxonomy" id="2030807"/>
    <lineage>
        <taxon>Bacteria</taxon>
        <taxon>Candidatus Aerophobota</taxon>
    </lineage>
</organism>
<dbReference type="GO" id="GO:0006545">
    <property type="term" value="P:glycine biosynthetic process"/>
    <property type="evidence" value="ECO:0007669"/>
    <property type="project" value="TreeGrafter"/>
</dbReference>
<comment type="similarity">
    <text evidence="2">Belongs to the threonine aldolase family.</text>
</comment>
<dbReference type="SUPFAM" id="SSF53383">
    <property type="entry name" value="PLP-dependent transferases"/>
    <property type="match status" value="1"/>
</dbReference>
<dbReference type="Proteomes" id="UP000316517">
    <property type="component" value="Unassembled WGS sequence"/>
</dbReference>
<evidence type="ECO:0000256" key="4">
    <source>
        <dbReference type="ARBA" id="ARBA00023239"/>
    </source>
</evidence>
<dbReference type="AlphaFoldDB" id="A0A523TG76"/>
<evidence type="ECO:0000313" key="7">
    <source>
        <dbReference type="EMBL" id="TET29255.1"/>
    </source>
</evidence>
<dbReference type="NCBIfam" id="NF041359">
    <property type="entry name" value="GntG_guanitoxin"/>
    <property type="match status" value="1"/>
</dbReference>
<protein>
    <submittedName>
        <fullName evidence="7">Low-specificity L-threonine aldolase</fullName>
        <ecNumber evidence="7">4.1.2.48</ecNumber>
    </submittedName>
</protein>
<dbReference type="Pfam" id="PF01212">
    <property type="entry name" value="Beta_elim_lyase"/>
    <property type="match status" value="1"/>
</dbReference>
<accession>A0A523TG76</accession>
<sequence length="346" mass="38375">MIDLRSDTVTRPTTGMLEAMFKAEVGDDVYGEDPTTNRLEEKVAKLLGKEDSIFVPSGTMANLLSLRANTQPGDEVILDRNSHVFLNEGGGGAAISGVQFFLLEGDRGMLDPLKIEQAVRDPGDYHHPMTSLIWIENTHNRGGGCIYPPDLVKEISHMAKKHNLRLHMDGARLLNATVALRIDPQEYTRYVDSTMICLSKGLGAPVGSMVAGDREFIKRVRRFRKMFGGGMRQIGYLAAAGIYALDHHVERLAEDHANARLLAKAIAQLDCFEIDPNNVGTNILYFRVVEEKLNPGSLEEELRKNGVLVHRVGSNFFRAVTHLDVSRQDTLKVISTLKQVISQLSL</sequence>
<dbReference type="InterPro" id="IPR023603">
    <property type="entry name" value="Low_specificity_L-TA-like"/>
</dbReference>
<comment type="cofactor">
    <cofactor evidence="1">
        <name>pyridoxal 5'-phosphate</name>
        <dbReference type="ChEBI" id="CHEBI:597326"/>
    </cofactor>
</comment>
<evidence type="ECO:0000313" key="8">
    <source>
        <dbReference type="Proteomes" id="UP000316517"/>
    </source>
</evidence>
<comment type="caution">
    <text evidence="7">The sequence shown here is derived from an EMBL/GenBank/DDBJ whole genome shotgun (WGS) entry which is preliminary data.</text>
</comment>
<evidence type="ECO:0000256" key="5">
    <source>
        <dbReference type="PIRSR" id="PIRSR017617-1"/>
    </source>
</evidence>
<proteinExistence type="inferred from homology"/>
<dbReference type="FunFam" id="3.40.640.10:FF:000030">
    <property type="entry name" value="Low-specificity L-threonine aldolase"/>
    <property type="match status" value="1"/>
</dbReference>
<dbReference type="Gene3D" id="3.90.1150.10">
    <property type="entry name" value="Aspartate Aminotransferase, domain 1"/>
    <property type="match status" value="1"/>
</dbReference>
<dbReference type="InterPro" id="IPR015424">
    <property type="entry name" value="PyrdxlP-dep_Trfase"/>
</dbReference>
<dbReference type="CDD" id="cd06502">
    <property type="entry name" value="TA_like"/>
    <property type="match status" value="1"/>
</dbReference>
<dbReference type="InterPro" id="IPR015422">
    <property type="entry name" value="PyrdxlP-dep_Trfase_small"/>
</dbReference>